<sequence length="276" mass="30930">MPQIPTPEYDYDVKRLVKAYQDAIDRILQQLYRMDLSEFSRANQLAVLKSIGEIITELNEEAGLFAKESLEKAAKDGVVSAIVSLGVVETVAEAEAIVTFNRVNKTLVQAAIADTQADLLAVTQNVDKKVRSTVRKVSAEVMRNNLTQGINATATLRRDIVKELRTQLGESVNTGIIDAAGRRWKPTTYVDMLVRTKMMEAHKEATINEALGRDVHYGVISRHGAKDACRNWEGKVVKLTRDAEGDYPYVGDLPRKEIFHPFCKHLISPIRRPDRI</sequence>
<protein>
    <submittedName>
        <fullName evidence="1">Minor capsid protein</fullName>
    </submittedName>
</protein>
<dbReference type="RefSeq" id="WP_019381931.1">
    <property type="nucleotide sequence ID" value="NZ_CP015506.1"/>
</dbReference>
<gene>
    <name evidence="1" type="ORF">A361_10840</name>
</gene>
<organism evidence="1 2">
    <name type="scientific">Cytobacillus oceanisediminis 2691</name>
    <dbReference type="NCBI Taxonomy" id="1196031"/>
    <lineage>
        <taxon>Bacteria</taxon>
        <taxon>Bacillati</taxon>
        <taxon>Bacillota</taxon>
        <taxon>Bacilli</taxon>
        <taxon>Bacillales</taxon>
        <taxon>Bacillaceae</taxon>
        <taxon>Cytobacillus</taxon>
    </lineage>
</organism>
<evidence type="ECO:0000313" key="2">
    <source>
        <dbReference type="Proteomes" id="UP000077856"/>
    </source>
</evidence>
<reference evidence="1 2" key="1">
    <citation type="submission" date="2016-04" db="EMBL/GenBank/DDBJ databases">
        <title>Complete genome sequence of Bacillus oceanisediminis strain 2691.</title>
        <authorList>
            <person name="Jeong H."/>
            <person name="Kim H.J."/>
            <person name="Lee D.-W."/>
        </authorList>
    </citation>
    <scope>NUCLEOTIDE SEQUENCE [LARGE SCALE GENOMIC DNA]</scope>
    <source>
        <strain evidence="1 2">2691</strain>
    </source>
</reference>
<name>A0A161J5B5_9BACI</name>
<dbReference type="AlphaFoldDB" id="A0A161J5B5"/>
<dbReference type="eggNOG" id="ENOG502ZDNK">
    <property type="taxonomic scope" value="Bacteria"/>
</dbReference>
<dbReference type="Pfam" id="PF06152">
    <property type="entry name" value="Phage_min_cap2"/>
    <property type="match status" value="1"/>
</dbReference>
<accession>A0A161J5B5</accession>
<dbReference type="InterPro" id="IPR009319">
    <property type="entry name" value="Phage_A118_VSP1"/>
</dbReference>
<dbReference type="EMBL" id="CP015506">
    <property type="protein sequence ID" value="AND39611.1"/>
    <property type="molecule type" value="Genomic_DNA"/>
</dbReference>
<dbReference type="KEGG" id="bon:A361_10840"/>
<dbReference type="STRING" id="1196031.A361_10840"/>
<dbReference type="GO" id="GO:0005198">
    <property type="term" value="F:structural molecule activity"/>
    <property type="evidence" value="ECO:0007669"/>
    <property type="project" value="InterPro"/>
</dbReference>
<evidence type="ECO:0000313" key="1">
    <source>
        <dbReference type="EMBL" id="AND39611.1"/>
    </source>
</evidence>
<dbReference type="Proteomes" id="UP000077856">
    <property type="component" value="Chromosome"/>
</dbReference>
<proteinExistence type="predicted"/>